<protein>
    <submittedName>
        <fullName evidence="4">Peroxidase</fullName>
    </submittedName>
</protein>
<dbReference type="EMBL" id="UZAH01025439">
    <property type="protein sequence ID" value="VDO63925.1"/>
    <property type="molecule type" value="Genomic_DNA"/>
</dbReference>
<reference evidence="2 3" key="1">
    <citation type="submission" date="2018-11" db="EMBL/GenBank/DDBJ databases">
        <authorList>
            <consortium name="Pathogen Informatics"/>
        </authorList>
    </citation>
    <scope>NUCLEOTIDE SEQUENCE [LARGE SCALE GENOMIC DNA]</scope>
</reference>
<keyword evidence="3" id="KW-1185">Reference proteome</keyword>
<evidence type="ECO:0000313" key="4">
    <source>
        <dbReference type="WBParaSite" id="HPBE_0000525201-mRNA-1"/>
    </source>
</evidence>
<name>A0A183FFG0_HELPZ</name>
<evidence type="ECO:0000313" key="3">
    <source>
        <dbReference type="Proteomes" id="UP000050761"/>
    </source>
</evidence>
<accession>A0A183FFG0</accession>
<feature type="coiled-coil region" evidence="1">
    <location>
        <begin position="19"/>
        <end position="46"/>
    </location>
</feature>
<keyword evidence="1" id="KW-0175">Coiled coil</keyword>
<evidence type="ECO:0000256" key="1">
    <source>
        <dbReference type="SAM" id="Coils"/>
    </source>
</evidence>
<dbReference type="Proteomes" id="UP000050761">
    <property type="component" value="Unassembled WGS sequence"/>
</dbReference>
<proteinExistence type="predicted"/>
<organism evidence="3 4">
    <name type="scientific">Heligmosomoides polygyrus</name>
    <name type="common">Parasitic roundworm</name>
    <dbReference type="NCBI Taxonomy" id="6339"/>
    <lineage>
        <taxon>Eukaryota</taxon>
        <taxon>Metazoa</taxon>
        <taxon>Ecdysozoa</taxon>
        <taxon>Nematoda</taxon>
        <taxon>Chromadorea</taxon>
        <taxon>Rhabditida</taxon>
        <taxon>Rhabditina</taxon>
        <taxon>Rhabditomorpha</taxon>
        <taxon>Strongyloidea</taxon>
        <taxon>Heligmosomidae</taxon>
        <taxon>Heligmosomoides</taxon>
    </lineage>
</organism>
<gene>
    <name evidence="2" type="ORF">HPBE_LOCUS5253</name>
</gene>
<dbReference type="WBParaSite" id="HPBE_0000525201-mRNA-1">
    <property type="protein sequence ID" value="HPBE_0000525201-mRNA-1"/>
    <property type="gene ID" value="HPBE_0000525201"/>
</dbReference>
<dbReference type="AlphaFoldDB" id="A0A183FFG0"/>
<sequence>MLRDLNESIDVPSCVKLAFNVTIDELEKVRLELDKLSDENKELGRRLGISPDDELNSIFVTNGYLGMIVMRTVVMSLLSRKNVDL</sequence>
<evidence type="ECO:0000313" key="2">
    <source>
        <dbReference type="EMBL" id="VDO63925.1"/>
    </source>
</evidence>
<reference evidence="4" key="2">
    <citation type="submission" date="2019-09" db="UniProtKB">
        <authorList>
            <consortium name="WormBaseParasite"/>
        </authorList>
    </citation>
    <scope>IDENTIFICATION</scope>
</reference>
<accession>A0A3P8ATJ7</accession>